<feature type="coiled-coil region" evidence="1">
    <location>
        <begin position="160"/>
        <end position="215"/>
    </location>
</feature>
<feature type="coiled-coil region" evidence="1">
    <location>
        <begin position="80"/>
        <end position="128"/>
    </location>
</feature>
<gene>
    <name evidence="3" type="primary">ccdc170</name>
</gene>
<evidence type="ECO:0000313" key="3">
    <source>
        <dbReference type="RefSeq" id="XP_008285688.1"/>
    </source>
</evidence>
<protein>
    <submittedName>
        <fullName evidence="3">Coiled-coil domain-containing protein 170</fullName>
    </submittedName>
</protein>
<dbReference type="PANTHER" id="PTHR18863">
    <property type="entry name" value="TSEC-2-RELATED"/>
    <property type="match status" value="1"/>
</dbReference>
<name>A0A9Y4N7S8_9TELE</name>
<accession>A0A9Y4N7S8</accession>
<evidence type="ECO:0000256" key="1">
    <source>
        <dbReference type="SAM" id="Coils"/>
    </source>
</evidence>
<dbReference type="AlphaFoldDB" id="A0A9Y4N7S8"/>
<proteinExistence type="predicted"/>
<reference evidence="3" key="1">
    <citation type="submission" date="2025-08" db="UniProtKB">
        <authorList>
            <consortium name="RefSeq"/>
        </authorList>
    </citation>
    <scope>IDENTIFICATION</scope>
</reference>
<dbReference type="GeneID" id="103361399"/>
<dbReference type="RefSeq" id="XP_008285688.1">
    <property type="nucleotide sequence ID" value="XM_008287466.1"/>
</dbReference>
<feature type="coiled-coil region" evidence="1">
    <location>
        <begin position="291"/>
        <end position="408"/>
    </location>
</feature>
<keyword evidence="1" id="KW-0175">Coiled coil</keyword>
<keyword evidence="2" id="KW-1185">Reference proteome</keyword>
<organism evidence="2 3">
    <name type="scientific">Stegastes partitus</name>
    <name type="common">bicolor damselfish</name>
    <dbReference type="NCBI Taxonomy" id="144197"/>
    <lineage>
        <taxon>Eukaryota</taxon>
        <taxon>Metazoa</taxon>
        <taxon>Chordata</taxon>
        <taxon>Craniata</taxon>
        <taxon>Vertebrata</taxon>
        <taxon>Euteleostomi</taxon>
        <taxon>Actinopterygii</taxon>
        <taxon>Neopterygii</taxon>
        <taxon>Teleostei</taxon>
        <taxon>Neoteleostei</taxon>
        <taxon>Acanthomorphata</taxon>
        <taxon>Ovalentaria</taxon>
        <taxon>Pomacentridae</taxon>
        <taxon>Stegastes</taxon>
    </lineage>
</organism>
<dbReference type="CTD" id="80129"/>
<dbReference type="Proteomes" id="UP000694891">
    <property type="component" value="Unplaced"/>
</dbReference>
<dbReference type="PANTHER" id="PTHR18863:SF4">
    <property type="entry name" value="COILED-COIL DOMAIN-CONTAINING PROTEIN 170"/>
    <property type="match status" value="1"/>
</dbReference>
<evidence type="ECO:0000313" key="2">
    <source>
        <dbReference type="Proteomes" id="UP000694891"/>
    </source>
</evidence>
<sequence>MEKSDESNEKERLKMRIAVLEESVKSCEVECKASRETVLRLVAELDQERRRTASSAAAMDSLKVELDGLTVGRRSVEMEKHTLTERLEASRRVIEAARRESQCLEKQVEELERKTQAAEGKLQMFLEKVVEVLQERSEDVILPKEREVLQNLDNLCNKTLSDMEARLRRVSEQLTEQMELQQSTQLRAQLAEQQVQDLRERLQGLEAELLTADMHRDGLRHSKVQHEEFLEQLSEMMKVDGIAVDLGFDMRLKLILSRAEQLVRHEGNALVESKSLTYSLQRKLKSQKDQLESKGLHIQLLRKKLSELEEEKRSRSALAVQRDDAHLEVRRLQKKVERLQVELKATKLSNTELKAQLSHTSELKLKVVEQSQTMQEQKQKLDQLVDVKAKVEKKLSTVSSDLQSQEKKTREDQQQLSTLRQSLAQLSESQRELVDFRMVVSQMLGLDATALTHPNDKIIELLENLLHAHHHLHHHVNPPWSCSTHQWLHPPQILPDSSAVDVSSCRSACPGDAVPLHET</sequence>
<dbReference type="InterPro" id="IPR039139">
    <property type="entry name" value="CCDC170-like"/>
</dbReference>
<feature type="coiled-coil region" evidence="1">
    <location>
        <begin position="3"/>
        <end position="30"/>
    </location>
</feature>